<evidence type="ECO:0000313" key="4">
    <source>
        <dbReference type="Proteomes" id="UP001201163"/>
    </source>
</evidence>
<feature type="compositionally biased region" description="Basic and acidic residues" evidence="1">
    <location>
        <begin position="120"/>
        <end position="130"/>
    </location>
</feature>
<dbReference type="Proteomes" id="UP001201163">
    <property type="component" value="Unassembled WGS sequence"/>
</dbReference>
<accession>A0AAD4QCB6</accession>
<name>A0AAD4QCB6_9AGAM</name>
<reference evidence="3" key="1">
    <citation type="submission" date="2022-01" db="EMBL/GenBank/DDBJ databases">
        <title>Comparative genomics reveals a dynamic genome evolution in the ectomycorrhizal milk-cap (Lactarius) mushrooms.</title>
        <authorList>
            <consortium name="DOE Joint Genome Institute"/>
            <person name="Lebreton A."/>
            <person name="Tang N."/>
            <person name="Kuo A."/>
            <person name="LaButti K."/>
            <person name="Drula E."/>
            <person name="Barry K."/>
            <person name="Clum A."/>
            <person name="Lipzen A."/>
            <person name="Mousain D."/>
            <person name="Ng V."/>
            <person name="Wang R."/>
            <person name="Wang X."/>
            <person name="Dai Y."/>
            <person name="Henrissat B."/>
            <person name="Grigoriev I.V."/>
            <person name="Guerin-Laguette A."/>
            <person name="Yu F."/>
            <person name="Martin F.M."/>
        </authorList>
    </citation>
    <scope>NUCLEOTIDE SEQUENCE</scope>
    <source>
        <strain evidence="3">QP</strain>
    </source>
</reference>
<sequence>MTPIPILSQYELASLDPVLTTLMLPYTMLPRVKHFSCPPQLMGPSICSGTMARLGKKLHRIQWTANAAGCRSNARYYTFNQRRTQHSSDGPKYIGPVSGFQPGPAAGAPPHHLLRVTEPERNPEVEPGERHHSRRSPRFNTPSPECSLPSSSAIPWYQNFLTTAATHHTRYHIAGHCTTGIDVLGPPRFVLLRASVRLSPSSESLKLFHCWVEIRGVPVSWPTGYAYYRRPKRKCRVLVYHLASNGSCVAISQVEREQKYTPPWQVQRKMLKIRYLEGEK</sequence>
<dbReference type="EMBL" id="JAKELL010000231">
    <property type="protein sequence ID" value="KAH8978393.1"/>
    <property type="molecule type" value="Genomic_DNA"/>
</dbReference>
<keyword evidence="4" id="KW-1185">Reference proteome</keyword>
<gene>
    <name evidence="3" type="ORF">EDB92DRAFT_2100609</name>
    <name evidence="2" type="ORF">EDB92DRAFT_2108070</name>
</gene>
<dbReference type="EMBL" id="JAKELL010000003">
    <property type="protein sequence ID" value="KAH8999782.1"/>
    <property type="molecule type" value="Genomic_DNA"/>
</dbReference>
<protein>
    <submittedName>
        <fullName evidence="3">Uncharacterized protein</fullName>
    </submittedName>
</protein>
<feature type="region of interest" description="Disordered" evidence="1">
    <location>
        <begin position="120"/>
        <end position="144"/>
    </location>
</feature>
<comment type="caution">
    <text evidence="3">The sequence shown here is derived from an EMBL/GenBank/DDBJ whole genome shotgun (WGS) entry which is preliminary data.</text>
</comment>
<dbReference type="AlphaFoldDB" id="A0AAD4QCB6"/>
<evidence type="ECO:0000256" key="1">
    <source>
        <dbReference type="SAM" id="MobiDB-lite"/>
    </source>
</evidence>
<evidence type="ECO:0000313" key="2">
    <source>
        <dbReference type="EMBL" id="KAH8978393.1"/>
    </source>
</evidence>
<organism evidence="3 4">
    <name type="scientific">Lactarius akahatsu</name>
    <dbReference type="NCBI Taxonomy" id="416441"/>
    <lineage>
        <taxon>Eukaryota</taxon>
        <taxon>Fungi</taxon>
        <taxon>Dikarya</taxon>
        <taxon>Basidiomycota</taxon>
        <taxon>Agaricomycotina</taxon>
        <taxon>Agaricomycetes</taxon>
        <taxon>Russulales</taxon>
        <taxon>Russulaceae</taxon>
        <taxon>Lactarius</taxon>
    </lineage>
</organism>
<evidence type="ECO:0000313" key="3">
    <source>
        <dbReference type="EMBL" id="KAH8999782.1"/>
    </source>
</evidence>
<proteinExistence type="predicted"/>